<sequence length="110" mass="12472">MLFLMTIMMVGSGSNQDASVPNLYAPDRFSDENGKYLIYVAGTEISYDDFERKGINTYKIAFIRNESIDSHPVLELEKEPADAVFDTKGVVFKTYAIDELINFSLEELDE</sequence>
<gene>
    <name evidence="1" type="ORF">EKG37_01165</name>
</gene>
<dbReference type="OrthoDB" id="2876178at2"/>
<dbReference type="EMBL" id="RXNT01000001">
    <property type="protein sequence ID" value="RTR36197.1"/>
    <property type="molecule type" value="Genomic_DNA"/>
</dbReference>
<comment type="caution">
    <text evidence="1">The sequence shown here is derived from an EMBL/GenBank/DDBJ whole genome shotgun (WGS) entry which is preliminary data.</text>
</comment>
<dbReference type="Proteomes" id="UP000271374">
    <property type="component" value="Unassembled WGS sequence"/>
</dbReference>
<evidence type="ECO:0000313" key="1">
    <source>
        <dbReference type="EMBL" id="RTR36197.1"/>
    </source>
</evidence>
<proteinExistence type="predicted"/>
<organism evidence="1 2">
    <name type="scientific">Bacillus yapensis</name>
    <dbReference type="NCBI Taxonomy" id="2492960"/>
    <lineage>
        <taxon>Bacteria</taxon>
        <taxon>Bacillati</taxon>
        <taxon>Bacillota</taxon>
        <taxon>Bacilli</taxon>
        <taxon>Bacillales</taxon>
        <taxon>Bacillaceae</taxon>
        <taxon>Bacillus</taxon>
    </lineage>
</organism>
<evidence type="ECO:0000313" key="2">
    <source>
        <dbReference type="Proteomes" id="UP000271374"/>
    </source>
</evidence>
<reference evidence="1 2" key="1">
    <citation type="submission" date="2018-12" db="EMBL/GenBank/DDBJ databases">
        <title>Bacillus yapensis draft genome sequence.</title>
        <authorList>
            <person name="Yu L."/>
            <person name="Xu X."/>
            <person name="Tang X."/>
        </authorList>
    </citation>
    <scope>NUCLEOTIDE SEQUENCE [LARGE SCALE GENOMIC DNA]</scope>
    <source>
        <strain evidence="1 2">XXST-01</strain>
    </source>
</reference>
<name>A0A3S0LID1_9BACI</name>
<dbReference type="AlphaFoldDB" id="A0A3S0LID1"/>
<protein>
    <submittedName>
        <fullName evidence="1">Uncharacterized protein</fullName>
    </submittedName>
</protein>
<accession>A0A3S0LID1</accession>
<keyword evidence="2" id="KW-1185">Reference proteome</keyword>